<dbReference type="OrthoDB" id="3696649at2"/>
<evidence type="ECO:0000313" key="2">
    <source>
        <dbReference type="Proteomes" id="UP000184501"/>
    </source>
</evidence>
<protein>
    <submittedName>
        <fullName evidence="1">Uncharacterized protein</fullName>
    </submittedName>
</protein>
<evidence type="ECO:0000313" key="1">
    <source>
        <dbReference type="EMBL" id="SHF88422.1"/>
    </source>
</evidence>
<dbReference type="InterPro" id="IPR034660">
    <property type="entry name" value="DinB/YfiT-like"/>
</dbReference>
<dbReference type="STRING" id="2017.SAMN05444320_105341"/>
<dbReference type="Proteomes" id="UP000184501">
    <property type="component" value="Unassembled WGS sequence"/>
</dbReference>
<dbReference type="RefSeq" id="WP_073484463.1">
    <property type="nucleotide sequence ID" value="NZ_FQVN01000005.1"/>
</dbReference>
<dbReference type="AlphaFoldDB" id="A0A1M5FBE8"/>
<dbReference type="SUPFAM" id="SSF109854">
    <property type="entry name" value="DinB/YfiT-like putative metalloenzymes"/>
    <property type="match status" value="1"/>
</dbReference>
<proteinExistence type="predicted"/>
<gene>
    <name evidence="1" type="ORF">SAMN05444320_105341</name>
</gene>
<dbReference type="EMBL" id="FQVN01000005">
    <property type="protein sequence ID" value="SHF88422.1"/>
    <property type="molecule type" value="Genomic_DNA"/>
</dbReference>
<organism evidence="1 2">
    <name type="scientific">Streptoalloteichus hindustanus</name>
    <dbReference type="NCBI Taxonomy" id="2017"/>
    <lineage>
        <taxon>Bacteria</taxon>
        <taxon>Bacillati</taxon>
        <taxon>Actinomycetota</taxon>
        <taxon>Actinomycetes</taxon>
        <taxon>Pseudonocardiales</taxon>
        <taxon>Pseudonocardiaceae</taxon>
        <taxon>Streptoalloteichus</taxon>
    </lineage>
</organism>
<sequence length="164" mass="18069">MNTNDIGHAYEGLLRVAADLTSASLDQQERADTDWTLCHVALSDRLLADAAREVLAGRPPLVDNLPAMEPSAISSLIRSTTHEERVDLVRRNGAEFVDLLARTPEKDEDTPVRLRVFGRDGQHVTDGEMTWGELVRLRAESHLPGHAARLAGFLAAAQNREQRG</sequence>
<dbReference type="Gene3D" id="1.20.120.450">
    <property type="entry name" value="dinb family like domain"/>
    <property type="match status" value="1"/>
</dbReference>
<keyword evidence="2" id="KW-1185">Reference proteome</keyword>
<name>A0A1M5FBE8_STRHI</name>
<accession>A0A1M5FBE8</accession>
<reference evidence="1 2" key="1">
    <citation type="submission" date="2016-11" db="EMBL/GenBank/DDBJ databases">
        <authorList>
            <person name="Jaros S."/>
            <person name="Januszkiewicz K."/>
            <person name="Wedrychowicz H."/>
        </authorList>
    </citation>
    <scope>NUCLEOTIDE SEQUENCE [LARGE SCALE GENOMIC DNA]</scope>
    <source>
        <strain evidence="1 2">DSM 44523</strain>
    </source>
</reference>